<dbReference type="InterPro" id="IPR013661">
    <property type="entry name" value="Peptidase_M9_N_dom"/>
</dbReference>
<dbReference type="InterPro" id="IPR007280">
    <property type="entry name" value="Peptidase_C_arc/bac"/>
</dbReference>
<evidence type="ECO:0000256" key="6">
    <source>
        <dbReference type="ARBA" id="ARBA00022670"/>
    </source>
</evidence>
<evidence type="ECO:0000256" key="13">
    <source>
        <dbReference type="SAM" id="MobiDB-lite"/>
    </source>
</evidence>
<dbReference type="Gene3D" id="2.60.120.380">
    <property type="match status" value="1"/>
</dbReference>
<feature type="signal peptide" evidence="14">
    <location>
        <begin position="1"/>
        <end position="30"/>
    </location>
</feature>
<evidence type="ECO:0000259" key="16">
    <source>
        <dbReference type="Pfam" id="PF08453"/>
    </source>
</evidence>
<evidence type="ECO:0000256" key="1">
    <source>
        <dbReference type="ARBA" id="ARBA00000424"/>
    </source>
</evidence>
<sequence>MRIAKSLLKAAVVALTLTLGAGGLAPASHAASLELSAAAPPSAVAATTERTATSEPAAHTSTSEPAARTGSPTAAANAVSPTDAAGPAQAAATSGRAPSGDRPPPAGDDSAARPHRQAEPLPATELPPLAEPRKESRRDYDDPAATERTRPRPSARSAKAAACDVTDFTTRTGDALVAAIKAAQVSCVNTLFTLTGADARGAFRESQMITVADALRGAAPSYPGDNSTSVEQIVLYLRAGYYVQWYNEDAVGPYTESLQVPVRAGLDAFFAAPASRTVSDANGEVLTEAVILTASSGENARYIPVMKRLLDSYDSAHNASWWMRNAVYEAFNTIFRGHWRPDFVAAVAADNGLLHSLKAFAADHLDLLGTDSAFMTVNAGRELARFLTHPELVPTVKPMVKAMLVEYSMTGRTAPLWIGIADVTFDSVPADCAFYDVCDLPARLKAVALPLTHTCGPTLRILAQEMTAAQFATTCASLAGQDAFFHNLVDSGGRPVADDGNTTLEVVVFDSSADYRTYAGPIYGIDTNNGGMYLEGDPAAAGNQARFIAYEATWERPDFAVWNLNHEYTHYLDGRFDLYGNFGAPTTPVVWWNEGLAEYVSWSYRGLPNTTAYTEAGKHSHTLRDLFDTAYGQGENRIYVWGYLAVRYMFERQRAEVATLLGHYRTGNWSAAGAMLRSLDHETDWRTWLTACAAGACAEPSTLPDCTGADPRLMGEDCRRTGIGHTNQNYAYFYLWIPAGVTRLKVTSSGGTGNADLYVRRAGWATRTSHDAGSTGPGTSESLVADVTPNSWNYVSLYGVTDFSGVTLTTEY</sequence>
<evidence type="ECO:0000256" key="10">
    <source>
        <dbReference type="ARBA" id="ARBA00022833"/>
    </source>
</evidence>
<gene>
    <name evidence="17" type="ORF">ACFSKW_19840</name>
</gene>
<dbReference type="EC" id="3.4.24.3" evidence="4"/>
<feature type="compositionally biased region" description="Basic and acidic residues" evidence="13">
    <location>
        <begin position="131"/>
        <end position="150"/>
    </location>
</feature>
<keyword evidence="8 14" id="KW-0732">Signal</keyword>
<name>A0ABW4SYP2_9ACTN</name>
<keyword evidence="7" id="KW-0479">Metal-binding</keyword>
<evidence type="ECO:0000256" key="8">
    <source>
        <dbReference type="ARBA" id="ARBA00022729"/>
    </source>
</evidence>
<evidence type="ECO:0000256" key="9">
    <source>
        <dbReference type="ARBA" id="ARBA00022801"/>
    </source>
</evidence>
<comment type="catalytic activity">
    <reaction evidence="1">
        <text>Digestion of native collagen in the triple helical region at Xaa-|-Gly bonds. With synthetic peptides, a preference is shown for Gly at P3 and P1', Pro and Ala at P2 and P2', and hydroxyproline, Ala or Arg at P3'.</text>
        <dbReference type="EC" id="3.4.24.3"/>
    </reaction>
</comment>
<reference evidence="18" key="1">
    <citation type="journal article" date="2019" name="Int. J. Syst. Evol. Microbiol.">
        <title>The Global Catalogue of Microorganisms (GCM) 10K type strain sequencing project: providing services to taxonomists for standard genome sequencing and annotation.</title>
        <authorList>
            <consortium name="The Broad Institute Genomics Platform"/>
            <consortium name="The Broad Institute Genome Sequencing Center for Infectious Disease"/>
            <person name="Wu L."/>
            <person name="Ma J."/>
        </authorList>
    </citation>
    <scope>NUCLEOTIDE SEQUENCE [LARGE SCALE GENOMIC DNA]</scope>
    <source>
        <strain evidence="18">ICMP 6774ER</strain>
    </source>
</reference>
<feature type="domain" description="Peptidase M9 collagenase N-terminal" evidence="16">
    <location>
        <begin position="163"/>
        <end position="344"/>
    </location>
</feature>
<evidence type="ECO:0000256" key="4">
    <source>
        <dbReference type="ARBA" id="ARBA00012653"/>
    </source>
</evidence>
<keyword evidence="5" id="KW-0964">Secreted</keyword>
<comment type="subcellular location">
    <subcellularLocation>
        <location evidence="3">Secreted</location>
    </subcellularLocation>
</comment>
<keyword evidence="6" id="KW-0645">Protease</keyword>
<evidence type="ECO:0000259" key="15">
    <source>
        <dbReference type="Pfam" id="PF04151"/>
    </source>
</evidence>
<keyword evidence="10" id="KW-0862">Zinc</keyword>
<feature type="compositionally biased region" description="Low complexity" evidence="13">
    <location>
        <begin position="80"/>
        <end position="98"/>
    </location>
</feature>
<dbReference type="Pfam" id="PF01752">
    <property type="entry name" value="Peptidase_M9"/>
    <property type="match status" value="1"/>
</dbReference>
<dbReference type="Gene3D" id="3.40.30.160">
    <property type="entry name" value="Collagenase ColT, N-terminal domain"/>
    <property type="match status" value="1"/>
</dbReference>
<evidence type="ECO:0000256" key="14">
    <source>
        <dbReference type="SAM" id="SignalP"/>
    </source>
</evidence>
<feature type="domain" description="Peptidase C-terminal archaeal/bacterial" evidence="15">
    <location>
        <begin position="730"/>
        <end position="799"/>
    </location>
</feature>
<dbReference type="GO" id="GO:0004222">
    <property type="term" value="F:metalloendopeptidase activity"/>
    <property type="evidence" value="ECO:0007669"/>
    <property type="project" value="UniProtKB-EC"/>
</dbReference>
<dbReference type="Pfam" id="PF04151">
    <property type="entry name" value="PPC"/>
    <property type="match status" value="1"/>
</dbReference>
<accession>A0ABW4SYP2</accession>
<keyword evidence="9 17" id="KW-0378">Hydrolase</keyword>
<dbReference type="PANTHER" id="PTHR13062:SF9">
    <property type="entry name" value="MICROBIAL COLLAGENASE"/>
    <property type="match status" value="1"/>
</dbReference>
<evidence type="ECO:0000256" key="3">
    <source>
        <dbReference type="ARBA" id="ARBA00004613"/>
    </source>
</evidence>
<evidence type="ECO:0000256" key="11">
    <source>
        <dbReference type="ARBA" id="ARBA00023049"/>
    </source>
</evidence>
<keyword evidence="11" id="KW-0482">Metalloprotease</keyword>
<feature type="compositionally biased region" description="Low complexity" evidence="13">
    <location>
        <begin position="119"/>
        <end position="128"/>
    </location>
</feature>
<dbReference type="Gene3D" id="1.10.390.20">
    <property type="match status" value="1"/>
</dbReference>
<comment type="cofactor">
    <cofactor evidence="2">
        <name>Zn(2+)</name>
        <dbReference type="ChEBI" id="CHEBI:29105"/>
    </cofactor>
</comment>
<evidence type="ECO:0000313" key="18">
    <source>
        <dbReference type="Proteomes" id="UP001597368"/>
    </source>
</evidence>
<protein>
    <recommendedName>
        <fullName evidence="4">microbial collagenase</fullName>
        <ecNumber evidence="4">3.4.24.3</ecNumber>
    </recommendedName>
</protein>
<evidence type="ECO:0000256" key="7">
    <source>
        <dbReference type="ARBA" id="ARBA00022723"/>
    </source>
</evidence>
<proteinExistence type="predicted"/>
<dbReference type="RefSeq" id="WP_379573752.1">
    <property type="nucleotide sequence ID" value="NZ_JBHUFV010000033.1"/>
</dbReference>
<evidence type="ECO:0000256" key="12">
    <source>
        <dbReference type="ARBA" id="ARBA00023145"/>
    </source>
</evidence>
<feature type="compositionally biased region" description="Low complexity" evidence="13">
    <location>
        <begin position="152"/>
        <end position="161"/>
    </location>
</feature>
<dbReference type="Proteomes" id="UP001597368">
    <property type="component" value="Unassembled WGS sequence"/>
</dbReference>
<dbReference type="PANTHER" id="PTHR13062">
    <property type="entry name" value="COLLAGENASE"/>
    <property type="match status" value="1"/>
</dbReference>
<keyword evidence="12" id="KW-0865">Zymogen</keyword>
<comment type="caution">
    <text evidence="17">The sequence shown here is derived from an EMBL/GenBank/DDBJ whole genome shotgun (WGS) entry which is preliminary data.</text>
</comment>
<dbReference type="InterPro" id="IPR002169">
    <property type="entry name" value="Peptidase_M9A/M9B"/>
</dbReference>
<feature type="compositionally biased region" description="Polar residues" evidence="13">
    <location>
        <begin position="48"/>
        <end position="74"/>
    </location>
</feature>
<keyword evidence="18" id="KW-1185">Reference proteome</keyword>
<evidence type="ECO:0000256" key="5">
    <source>
        <dbReference type="ARBA" id="ARBA00022525"/>
    </source>
</evidence>
<feature type="chain" id="PRO_5047226989" description="microbial collagenase" evidence="14">
    <location>
        <begin position="31"/>
        <end position="812"/>
    </location>
</feature>
<dbReference type="PRINTS" id="PR00931">
    <property type="entry name" value="MICOLLPTASE"/>
</dbReference>
<evidence type="ECO:0000256" key="2">
    <source>
        <dbReference type="ARBA" id="ARBA00001947"/>
    </source>
</evidence>
<dbReference type="Pfam" id="PF08453">
    <property type="entry name" value="Peptidase_M9_N"/>
    <property type="match status" value="1"/>
</dbReference>
<evidence type="ECO:0000313" key="17">
    <source>
        <dbReference type="EMBL" id="MFD1933716.1"/>
    </source>
</evidence>
<feature type="region of interest" description="Disordered" evidence="13">
    <location>
        <begin position="42"/>
        <end position="161"/>
    </location>
</feature>
<dbReference type="EMBL" id="JBHUFV010000033">
    <property type="protein sequence ID" value="MFD1933716.1"/>
    <property type="molecule type" value="Genomic_DNA"/>
</dbReference>
<organism evidence="17 18">
    <name type="scientific">Nonomuraea mangrovi</name>
    <dbReference type="NCBI Taxonomy" id="2316207"/>
    <lineage>
        <taxon>Bacteria</taxon>
        <taxon>Bacillati</taxon>
        <taxon>Actinomycetota</taxon>
        <taxon>Actinomycetes</taxon>
        <taxon>Streptosporangiales</taxon>
        <taxon>Streptosporangiaceae</taxon>
        <taxon>Nonomuraea</taxon>
    </lineage>
</organism>